<gene>
    <name evidence="1" type="ORF">QVD17_37223</name>
</gene>
<comment type="caution">
    <text evidence="1">The sequence shown here is derived from an EMBL/GenBank/DDBJ whole genome shotgun (WGS) entry which is preliminary data.</text>
</comment>
<dbReference type="Pfam" id="PF12070">
    <property type="entry name" value="SCAI"/>
    <property type="match status" value="1"/>
</dbReference>
<keyword evidence="2" id="KW-1185">Reference proteome</keyword>
<name>A0AAD8JW43_TARER</name>
<accession>A0AAD8JW43</accession>
<dbReference type="GO" id="GO:0003714">
    <property type="term" value="F:transcription corepressor activity"/>
    <property type="evidence" value="ECO:0007669"/>
    <property type="project" value="InterPro"/>
</dbReference>
<evidence type="ECO:0000313" key="1">
    <source>
        <dbReference type="EMBL" id="KAK1410684.1"/>
    </source>
</evidence>
<dbReference type="EMBL" id="JAUHHV010000010">
    <property type="protein sequence ID" value="KAK1410684.1"/>
    <property type="molecule type" value="Genomic_DNA"/>
</dbReference>
<sequence length="120" mass="13664">MLGLTFSDELVAMEDAERIVSTAFSEWEVILCTSTTLDLVWAQVLSEPLLRRLILRFIFCRSLLTLFHHHEGNTDLDIYVPVCLPQLPNSVSPHSRAIQSAIIALTDHLKVSHCFRFDNL</sequence>
<evidence type="ECO:0000313" key="2">
    <source>
        <dbReference type="Proteomes" id="UP001229421"/>
    </source>
</evidence>
<reference evidence="1" key="1">
    <citation type="journal article" date="2023" name="bioRxiv">
        <title>Improved chromosome-level genome assembly for marigold (Tagetes erecta).</title>
        <authorList>
            <person name="Jiang F."/>
            <person name="Yuan L."/>
            <person name="Wang S."/>
            <person name="Wang H."/>
            <person name="Xu D."/>
            <person name="Wang A."/>
            <person name="Fan W."/>
        </authorList>
    </citation>
    <scope>NUCLEOTIDE SEQUENCE</scope>
    <source>
        <strain evidence="1">WSJ</strain>
        <tissue evidence="1">Leaf</tissue>
    </source>
</reference>
<dbReference type="Proteomes" id="UP001229421">
    <property type="component" value="Unassembled WGS sequence"/>
</dbReference>
<protein>
    <submittedName>
        <fullName evidence="1">Uncharacterized protein</fullName>
    </submittedName>
</protein>
<dbReference type="AlphaFoldDB" id="A0AAD8JW43"/>
<proteinExistence type="predicted"/>
<dbReference type="PANTHER" id="PTHR21243">
    <property type="entry name" value="PROTEIN SCAI"/>
    <property type="match status" value="1"/>
</dbReference>
<dbReference type="GO" id="GO:0006351">
    <property type="term" value="P:DNA-templated transcription"/>
    <property type="evidence" value="ECO:0007669"/>
    <property type="project" value="InterPro"/>
</dbReference>
<organism evidence="1 2">
    <name type="scientific">Tagetes erecta</name>
    <name type="common">African marigold</name>
    <dbReference type="NCBI Taxonomy" id="13708"/>
    <lineage>
        <taxon>Eukaryota</taxon>
        <taxon>Viridiplantae</taxon>
        <taxon>Streptophyta</taxon>
        <taxon>Embryophyta</taxon>
        <taxon>Tracheophyta</taxon>
        <taxon>Spermatophyta</taxon>
        <taxon>Magnoliopsida</taxon>
        <taxon>eudicotyledons</taxon>
        <taxon>Gunneridae</taxon>
        <taxon>Pentapetalae</taxon>
        <taxon>asterids</taxon>
        <taxon>campanulids</taxon>
        <taxon>Asterales</taxon>
        <taxon>Asteraceae</taxon>
        <taxon>Asteroideae</taxon>
        <taxon>Heliantheae alliance</taxon>
        <taxon>Tageteae</taxon>
        <taxon>Tagetes</taxon>
    </lineage>
</organism>
<dbReference type="InterPro" id="IPR022709">
    <property type="entry name" value="SCAI"/>
</dbReference>